<keyword evidence="2" id="KW-1185">Reference proteome</keyword>
<accession>A0ABP0UFT6</accession>
<protein>
    <submittedName>
        <fullName evidence="1">Uncharacterized protein</fullName>
    </submittedName>
</protein>
<proteinExistence type="predicted"/>
<gene>
    <name evidence="1" type="ORF">CSSPTR1EN2_LOCUS15319</name>
</gene>
<organism evidence="1 2">
    <name type="scientific">Sphagnum troendelagicum</name>
    <dbReference type="NCBI Taxonomy" id="128251"/>
    <lineage>
        <taxon>Eukaryota</taxon>
        <taxon>Viridiplantae</taxon>
        <taxon>Streptophyta</taxon>
        <taxon>Embryophyta</taxon>
        <taxon>Bryophyta</taxon>
        <taxon>Sphagnophytina</taxon>
        <taxon>Sphagnopsida</taxon>
        <taxon>Sphagnales</taxon>
        <taxon>Sphagnaceae</taxon>
        <taxon>Sphagnum</taxon>
    </lineage>
</organism>
<evidence type="ECO:0000313" key="2">
    <source>
        <dbReference type="Proteomes" id="UP001497512"/>
    </source>
</evidence>
<dbReference type="Proteomes" id="UP001497512">
    <property type="component" value="Chromosome 3"/>
</dbReference>
<evidence type="ECO:0000313" key="1">
    <source>
        <dbReference type="EMBL" id="CAK9220250.1"/>
    </source>
</evidence>
<reference evidence="1" key="1">
    <citation type="submission" date="2024-02" db="EMBL/GenBank/DDBJ databases">
        <authorList>
            <consortium name="ELIXIR-Norway"/>
            <consortium name="Elixir Norway"/>
        </authorList>
    </citation>
    <scope>NUCLEOTIDE SEQUENCE</scope>
</reference>
<sequence>MEGMVLLLGLNEVGDSRAWTAVNGGEKDWTNLQMQLFQHQHQKQGITHWQCYSAAKLWSCMLPCGGHIAVTASTYRLIWMWPICPALENQVLLLIPFCRQHQPMAKVANIQCSCLAGKSAAVDCIDHMLHGLEDVMRKK</sequence>
<name>A0ABP0UFT6_9BRYO</name>
<dbReference type="EMBL" id="OZ019895">
    <property type="protein sequence ID" value="CAK9220250.1"/>
    <property type="molecule type" value="Genomic_DNA"/>
</dbReference>